<proteinExistence type="predicted"/>
<name>A0ABZ2BHB1_9HYPH</name>
<keyword evidence="1" id="KW-0378">Hydrolase</keyword>
<dbReference type="RefSeq" id="WP_331375026.1">
    <property type="nucleotide sequence ID" value="NZ_CP133148.1"/>
</dbReference>
<keyword evidence="2" id="KW-1185">Reference proteome</keyword>
<sequence>MRRRLEFLHYHDTEWGFAVGDDCHLFEKLSLLHVSLNRSRDKNMQHFKVLRRPLRV</sequence>
<dbReference type="InterPro" id="IPR005019">
    <property type="entry name" value="Adenine_glyco"/>
</dbReference>
<keyword evidence="1" id="KW-0326">Glycosidase</keyword>
<dbReference type="InterPro" id="IPR011257">
    <property type="entry name" value="DNA_glycosylase"/>
</dbReference>
<reference evidence="1" key="1">
    <citation type="submission" date="2023-08" db="EMBL/GenBank/DDBJ databases">
        <title>Complete genome sequence of Sinorhizobium chiapanecum ITTG S70 isolated from Acaciella angustissima nodules in Chiapas-Mexico.</title>
        <authorList>
            <person name="Rincon-Rosales R."/>
            <person name="Rogel M.A."/>
            <person name="Rincon-Medina C.I."/>
            <person name="Guerrero G."/>
            <person name="Manzano-Gomez L.A."/>
            <person name="Lopez-Lopez A."/>
            <person name="Rincon Molina F.A."/>
            <person name="Martinez-Romero E."/>
        </authorList>
    </citation>
    <scope>NUCLEOTIDE SEQUENCE</scope>
    <source>
        <strain evidence="1">ITTG S70</strain>
    </source>
</reference>
<evidence type="ECO:0000313" key="1">
    <source>
        <dbReference type="EMBL" id="WVT05955.1"/>
    </source>
</evidence>
<dbReference type="SUPFAM" id="SSF48150">
    <property type="entry name" value="DNA-glycosylase"/>
    <property type="match status" value="1"/>
</dbReference>
<dbReference type="GO" id="GO:0008725">
    <property type="term" value="F:DNA-3-methyladenine glycosylase activity"/>
    <property type="evidence" value="ECO:0007669"/>
    <property type="project" value="UniProtKB-EC"/>
</dbReference>
<organism evidence="1 2">
    <name type="scientific">Sinorhizobium chiapasense</name>
    <dbReference type="NCBI Taxonomy" id="501572"/>
    <lineage>
        <taxon>Bacteria</taxon>
        <taxon>Pseudomonadati</taxon>
        <taxon>Pseudomonadota</taxon>
        <taxon>Alphaproteobacteria</taxon>
        <taxon>Hyphomicrobiales</taxon>
        <taxon>Rhizobiaceae</taxon>
        <taxon>Sinorhizobium/Ensifer group</taxon>
        <taxon>Sinorhizobium</taxon>
    </lineage>
</organism>
<protein>
    <submittedName>
        <fullName evidence="1">DNA-3-methyladenine glycosylase I</fullName>
        <ecNumber evidence="1">3.2.2.20</ecNumber>
    </submittedName>
</protein>
<dbReference type="EMBL" id="CP133148">
    <property type="protein sequence ID" value="WVT05955.1"/>
    <property type="molecule type" value="Genomic_DNA"/>
</dbReference>
<dbReference type="Pfam" id="PF03352">
    <property type="entry name" value="Adenine_glyco"/>
    <property type="match status" value="1"/>
</dbReference>
<dbReference type="Gene3D" id="1.10.340.30">
    <property type="entry name" value="Hypothetical protein, domain 2"/>
    <property type="match status" value="1"/>
</dbReference>
<accession>A0ABZ2BHB1</accession>
<dbReference type="EC" id="3.2.2.20" evidence="1"/>
<gene>
    <name evidence="1" type="ORF">RB548_20105</name>
</gene>
<dbReference type="Proteomes" id="UP001432360">
    <property type="component" value="Chromosome"/>
</dbReference>
<evidence type="ECO:0000313" key="2">
    <source>
        <dbReference type="Proteomes" id="UP001432360"/>
    </source>
</evidence>